<feature type="region of interest" description="Disordered" evidence="1">
    <location>
        <begin position="1"/>
        <end position="46"/>
    </location>
</feature>
<dbReference type="EMBL" id="KN833011">
    <property type="protein sequence ID" value="KIM79143.1"/>
    <property type="molecule type" value="Genomic_DNA"/>
</dbReference>
<evidence type="ECO:0000313" key="3">
    <source>
        <dbReference type="EMBL" id="KIM79143.1"/>
    </source>
</evidence>
<dbReference type="PANTHER" id="PTHR47072:SF4">
    <property type="entry name" value="MYB_SANT-LIKE DOMAIN-CONTAINING PROTEIN"/>
    <property type="match status" value="1"/>
</dbReference>
<sequence length="316" mass="34343">MSDQENIPPITFKLKIPAKGSAKPPTTKQSKPKPPAKPPKQTKRSAANSAELIRVLMEQQAAGNQADNAWKGCVWTATELALRDSELISGGAKKDAKKCNGHWDKLKAEFLAVQHLRGMSGWSWDEARHRVTAPDDIWDAHIAAHSEDKKWCMQSFPLYDDILPLVKGRHATGELAWHILEMHGSSAAGSDHGDGVEENGPVPQDTTGDEDELISNWSLLPPPMKRAVTPPPTISVSTTKCVRTSKATGAGAVSDVADALRDIAAQFNADSATDLNLTHDQQLKVLHLFRDDIAVADAYLAIDDAELRTEFILGAL</sequence>
<reference evidence="3 4" key="1">
    <citation type="submission" date="2014-04" db="EMBL/GenBank/DDBJ databases">
        <authorList>
            <consortium name="DOE Joint Genome Institute"/>
            <person name="Kuo A."/>
            <person name="Tarkka M."/>
            <person name="Buscot F."/>
            <person name="Kohler A."/>
            <person name="Nagy L.G."/>
            <person name="Floudas D."/>
            <person name="Copeland A."/>
            <person name="Barry K.W."/>
            <person name="Cichocki N."/>
            <person name="Veneault-Fourrey C."/>
            <person name="LaButti K."/>
            <person name="Lindquist E.A."/>
            <person name="Lipzen A."/>
            <person name="Lundell T."/>
            <person name="Morin E."/>
            <person name="Murat C."/>
            <person name="Sun H."/>
            <person name="Tunlid A."/>
            <person name="Henrissat B."/>
            <person name="Grigoriev I.V."/>
            <person name="Hibbett D.S."/>
            <person name="Martin F."/>
            <person name="Nordberg H.P."/>
            <person name="Cantor M.N."/>
            <person name="Hua S.X."/>
        </authorList>
    </citation>
    <scope>NUCLEOTIDE SEQUENCE [LARGE SCALE GENOMIC DNA]</scope>
    <source>
        <strain evidence="3 4">F 1598</strain>
    </source>
</reference>
<dbReference type="Pfam" id="PF12776">
    <property type="entry name" value="Myb_DNA-bind_3"/>
    <property type="match status" value="1"/>
</dbReference>
<evidence type="ECO:0000259" key="2">
    <source>
        <dbReference type="Pfam" id="PF12776"/>
    </source>
</evidence>
<evidence type="ECO:0000313" key="4">
    <source>
        <dbReference type="Proteomes" id="UP000054166"/>
    </source>
</evidence>
<proteinExistence type="predicted"/>
<feature type="domain" description="Myb/SANT-like" evidence="2">
    <location>
        <begin position="49"/>
        <end position="141"/>
    </location>
</feature>
<keyword evidence="4" id="KW-1185">Reference proteome</keyword>
<dbReference type="HOGENOM" id="CLU_063793_1_0_1"/>
<dbReference type="OrthoDB" id="76215at2759"/>
<dbReference type="Proteomes" id="UP000054166">
    <property type="component" value="Unassembled WGS sequence"/>
</dbReference>
<feature type="region of interest" description="Disordered" evidence="1">
    <location>
        <begin position="186"/>
        <end position="210"/>
    </location>
</feature>
<dbReference type="PANTHER" id="PTHR47072">
    <property type="match status" value="1"/>
</dbReference>
<organism evidence="3 4">
    <name type="scientific">Piloderma croceum (strain F 1598)</name>
    <dbReference type="NCBI Taxonomy" id="765440"/>
    <lineage>
        <taxon>Eukaryota</taxon>
        <taxon>Fungi</taxon>
        <taxon>Dikarya</taxon>
        <taxon>Basidiomycota</taxon>
        <taxon>Agaricomycotina</taxon>
        <taxon>Agaricomycetes</taxon>
        <taxon>Agaricomycetidae</taxon>
        <taxon>Atheliales</taxon>
        <taxon>Atheliaceae</taxon>
        <taxon>Piloderma</taxon>
    </lineage>
</organism>
<dbReference type="AlphaFoldDB" id="A0A0C3AYR9"/>
<reference evidence="4" key="2">
    <citation type="submission" date="2015-01" db="EMBL/GenBank/DDBJ databases">
        <title>Evolutionary Origins and Diversification of the Mycorrhizal Mutualists.</title>
        <authorList>
            <consortium name="DOE Joint Genome Institute"/>
            <consortium name="Mycorrhizal Genomics Consortium"/>
            <person name="Kohler A."/>
            <person name="Kuo A."/>
            <person name="Nagy L.G."/>
            <person name="Floudas D."/>
            <person name="Copeland A."/>
            <person name="Barry K.W."/>
            <person name="Cichocki N."/>
            <person name="Veneault-Fourrey C."/>
            <person name="LaButti K."/>
            <person name="Lindquist E.A."/>
            <person name="Lipzen A."/>
            <person name="Lundell T."/>
            <person name="Morin E."/>
            <person name="Murat C."/>
            <person name="Riley R."/>
            <person name="Ohm R."/>
            <person name="Sun H."/>
            <person name="Tunlid A."/>
            <person name="Henrissat B."/>
            <person name="Grigoriev I.V."/>
            <person name="Hibbett D.S."/>
            <person name="Martin F."/>
        </authorList>
    </citation>
    <scope>NUCLEOTIDE SEQUENCE [LARGE SCALE GENOMIC DNA]</scope>
    <source>
        <strain evidence="4">F 1598</strain>
    </source>
</reference>
<name>A0A0C3AYR9_PILCF</name>
<accession>A0A0C3AYR9</accession>
<dbReference type="InParanoid" id="A0A0C3AYR9"/>
<dbReference type="STRING" id="765440.A0A0C3AYR9"/>
<evidence type="ECO:0000256" key="1">
    <source>
        <dbReference type="SAM" id="MobiDB-lite"/>
    </source>
</evidence>
<dbReference type="InterPro" id="IPR024752">
    <property type="entry name" value="Myb/SANT-like_dom"/>
</dbReference>
<protein>
    <recommendedName>
        <fullName evidence="2">Myb/SANT-like domain-containing protein</fullName>
    </recommendedName>
</protein>
<gene>
    <name evidence="3" type="ORF">PILCRDRAFT_10571</name>
</gene>